<accession>A0ABU1R9N7</accession>
<name>A0ABU1R9N7_9BACT</name>
<dbReference type="RefSeq" id="WP_309993415.1">
    <property type="nucleotide sequence ID" value="NZ_JAVDTI010000011.1"/>
</dbReference>
<comment type="caution">
    <text evidence="1">The sequence shown here is derived from an EMBL/GenBank/DDBJ whole genome shotgun (WGS) entry which is preliminary data.</text>
</comment>
<dbReference type="EMBL" id="JAVDTI010000011">
    <property type="protein sequence ID" value="MDR6809660.1"/>
    <property type="molecule type" value="Genomic_DNA"/>
</dbReference>
<protein>
    <submittedName>
        <fullName evidence="1">Uncharacterized protein</fullName>
    </submittedName>
</protein>
<sequence>MLEKNYTLEWLDFIINVTLNEGKTDVSTLSAKQLETIVAKAQEEKDRHISFLKHQSFHLDSRRKIQLLIRQYHASLVMLLDQAYENTSRAESGMEILRQALVSISTSLDELLGFVENRFHEYLSLDERVPAAYLAQVKREMLDRLELLRQEFFVRVDNRVLTDMVLQSLHYFIYDSEKRPISFREVFYKKDLLSGLEKISQQEDQQTLHQAVVELLVYLNFNTRSFMNYYTQKLAQKINAYGAVHEKMTELLLAYKEFNQMHRKPAVKLNPHHADLKKVLGNWFAQEITYLEKKHQWDVLPLQNQQQQAPKIKTDPFKIMCFLSVDQIALVLRAMDATRVVKAKSLNAVVQTIAPYLSTPRKEDISQESMRNKSYAFEEGDKAVVIRMLEGMVNWIKEY</sequence>
<evidence type="ECO:0000313" key="1">
    <source>
        <dbReference type="EMBL" id="MDR6809660.1"/>
    </source>
</evidence>
<dbReference type="Proteomes" id="UP001264980">
    <property type="component" value="Unassembled WGS sequence"/>
</dbReference>
<reference evidence="1 2" key="1">
    <citation type="submission" date="2023-07" db="EMBL/GenBank/DDBJ databases">
        <title>Sorghum-associated microbial communities from plants grown in Nebraska, USA.</title>
        <authorList>
            <person name="Schachtman D."/>
        </authorList>
    </citation>
    <scope>NUCLEOTIDE SEQUENCE [LARGE SCALE GENOMIC DNA]</scope>
    <source>
        <strain evidence="1 2">BE57</strain>
    </source>
</reference>
<evidence type="ECO:0000313" key="2">
    <source>
        <dbReference type="Proteomes" id="UP001264980"/>
    </source>
</evidence>
<organism evidence="1 2">
    <name type="scientific">Dyadobacter fermentans</name>
    <dbReference type="NCBI Taxonomy" id="94254"/>
    <lineage>
        <taxon>Bacteria</taxon>
        <taxon>Pseudomonadati</taxon>
        <taxon>Bacteroidota</taxon>
        <taxon>Cytophagia</taxon>
        <taxon>Cytophagales</taxon>
        <taxon>Spirosomataceae</taxon>
        <taxon>Dyadobacter</taxon>
    </lineage>
</organism>
<proteinExistence type="predicted"/>
<keyword evidence="2" id="KW-1185">Reference proteome</keyword>
<gene>
    <name evidence="1" type="ORF">J2W84_006736</name>
</gene>